<comment type="subcellular location">
    <subcellularLocation>
        <location evidence="2">Chromosome</location>
    </subcellularLocation>
    <subcellularLocation>
        <location evidence="1">Nucleus</location>
    </subcellularLocation>
</comment>
<dbReference type="InterPro" id="IPR035425">
    <property type="entry name" value="CENP-T/H4_C"/>
</dbReference>
<feature type="compositionally biased region" description="Low complexity" evidence="5">
    <location>
        <begin position="860"/>
        <end position="874"/>
    </location>
</feature>
<evidence type="ECO:0000256" key="4">
    <source>
        <dbReference type="ARBA" id="ARBA00023242"/>
    </source>
</evidence>
<dbReference type="Pfam" id="PF15511">
    <property type="entry name" value="CENP-T_C"/>
    <property type="match status" value="1"/>
</dbReference>
<feature type="region of interest" description="Disordered" evidence="5">
    <location>
        <begin position="608"/>
        <end position="673"/>
    </location>
</feature>
<proteinExistence type="predicted"/>
<feature type="region of interest" description="Disordered" evidence="5">
    <location>
        <begin position="364"/>
        <end position="386"/>
    </location>
</feature>
<dbReference type="InterPro" id="IPR009072">
    <property type="entry name" value="Histone-fold"/>
</dbReference>
<evidence type="ECO:0000256" key="1">
    <source>
        <dbReference type="ARBA" id="ARBA00004123"/>
    </source>
</evidence>
<dbReference type="CDD" id="cd22920">
    <property type="entry name" value="HFD_CENP-T"/>
    <property type="match status" value="1"/>
</dbReference>
<dbReference type="RefSeq" id="XP_013246427.1">
    <property type="nucleotide sequence ID" value="XM_013390973.1"/>
</dbReference>
<name>A0A066WRD5_TILAU</name>
<feature type="domain" description="CENP-T/Histone H4 histone fold" evidence="6">
    <location>
        <begin position="701"/>
        <end position="810"/>
    </location>
</feature>
<evidence type="ECO:0000259" key="6">
    <source>
        <dbReference type="Pfam" id="PF15511"/>
    </source>
</evidence>
<dbReference type="OrthoDB" id="10071681at2759"/>
<gene>
    <name evidence="7" type="ORF">K437DRAFT_252925</name>
</gene>
<dbReference type="HOGENOM" id="CLU_325219_0_0_1"/>
<keyword evidence="8" id="KW-1185">Reference proteome</keyword>
<evidence type="ECO:0000256" key="3">
    <source>
        <dbReference type="ARBA" id="ARBA00022454"/>
    </source>
</evidence>
<dbReference type="GO" id="GO:0046982">
    <property type="term" value="F:protein heterodimerization activity"/>
    <property type="evidence" value="ECO:0007669"/>
    <property type="project" value="InterPro"/>
</dbReference>
<feature type="compositionally biased region" description="Polar residues" evidence="5">
    <location>
        <begin position="18"/>
        <end position="39"/>
    </location>
</feature>
<feature type="compositionally biased region" description="Acidic residues" evidence="5">
    <location>
        <begin position="409"/>
        <end position="419"/>
    </location>
</feature>
<reference evidence="7 8" key="1">
    <citation type="submission" date="2014-05" db="EMBL/GenBank/DDBJ databases">
        <title>Draft genome sequence of a rare smut relative, Tilletiaria anomala UBC 951.</title>
        <authorList>
            <consortium name="DOE Joint Genome Institute"/>
            <person name="Toome M."/>
            <person name="Kuo A."/>
            <person name="Henrissat B."/>
            <person name="Lipzen A."/>
            <person name="Tritt A."/>
            <person name="Yoshinaga Y."/>
            <person name="Zane M."/>
            <person name="Barry K."/>
            <person name="Grigoriev I.V."/>
            <person name="Spatafora J.W."/>
            <person name="Aimea M.C."/>
        </authorList>
    </citation>
    <scope>NUCLEOTIDE SEQUENCE [LARGE SCALE GENOMIC DNA]</scope>
    <source>
        <strain evidence="7 8">UBC 951</strain>
    </source>
</reference>
<dbReference type="GeneID" id="25263439"/>
<evidence type="ECO:0000313" key="8">
    <source>
        <dbReference type="Proteomes" id="UP000027361"/>
    </source>
</evidence>
<accession>A0A066WRD5</accession>
<feature type="region of interest" description="Disordered" evidence="5">
    <location>
        <begin position="399"/>
        <end position="420"/>
    </location>
</feature>
<feature type="compositionally biased region" description="Acidic residues" evidence="5">
    <location>
        <begin position="654"/>
        <end position="668"/>
    </location>
</feature>
<dbReference type="AlphaFoldDB" id="A0A066WRD5"/>
<dbReference type="GO" id="GO:0005634">
    <property type="term" value="C:nucleus"/>
    <property type="evidence" value="ECO:0007669"/>
    <property type="project" value="UniProtKB-SubCell"/>
</dbReference>
<dbReference type="Proteomes" id="UP000027361">
    <property type="component" value="Unassembled WGS sequence"/>
</dbReference>
<feature type="region of interest" description="Disordered" evidence="5">
    <location>
        <begin position="809"/>
        <end position="887"/>
    </location>
</feature>
<evidence type="ECO:0000256" key="5">
    <source>
        <dbReference type="SAM" id="MobiDB-lite"/>
    </source>
</evidence>
<evidence type="ECO:0000313" key="7">
    <source>
        <dbReference type="EMBL" id="KDN53564.1"/>
    </source>
</evidence>
<organism evidence="7 8">
    <name type="scientific">Tilletiaria anomala (strain ATCC 24038 / CBS 436.72 / UBC 951)</name>
    <dbReference type="NCBI Taxonomy" id="1037660"/>
    <lineage>
        <taxon>Eukaryota</taxon>
        <taxon>Fungi</taxon>
        <taxon>Dikarya</taxon>
        <taxon>Basidiomycota</taxon>
        <taxon>Ustilaginomycotina</taxon>
        <taxon>Exobasidiomycetes</taxon>
        <taxon>Georgefischeriales</taxon>
        <taxon>Tilletiariaceae</taxon>
        <taxon>Tilletiaria</taxon>
    </lineage>
</organism>
<sequence>MSGMGRGRGGSPRKARASTGSAPTNADSSSSIARSPTRGTSKRGRKSTTSVRERNPPDATSATQTAIRPPAIMGRRSLLPPPPPTNREADDVIVSAGQLPADGADESTISASGPRTDLDADPASLATPGASRHMGDDTSILWSRPRRSLSQPPPNSVIRRQLRTAAGGTPLHPPYPAASTPRRQLPTAAMSGTLGGGATETPRRGTPSSVGRAGGSAIASEVRRRRQERAYMLAERSGDVSTNVLMQLTRTPLPGASIPIGTGVGTGRASFGPASVNRSKRAAGRKSRTKGIAGWGAGCVESPFDLLSKLARAPGFYIPASEQSMLAERAQQHAMLAPPPQAMGNSTNLNASAAAAAARRSGASIASESRSVLQPGESVPGELTRDQSDMSLIDEDGSYTRRTGAIGGGDEDDEQDDTDAGLARRQQRIRAGVFLFDQNSTMVLTPNKGRASEGFSAAGDMSRPSFLSELSNFSGGRSRGDRTALFKATNDRTMDMDLTNVYDAATANGNIDDERLMSMLADITRESLFGHGRESMASQRLSVLGRLGDEDEDAALQDKSREQTQEDDEVFGDAGIAVERRSRAMSEPFVEEAQDISMVVPIFDELGPLEDMPSFDDRSQGGSADVTGDDDADADGTMLGAADEEDLTTRPQEDGYETMTESEMESDEGAASVGKVKTKSRVVLKQRIVRKKKIRISPHTGEEVPSLPASLTKAWFTSFVMPASSGSGTKSGKYKIEKTAMDAVEDASHAFFAQFAQEISAQAKASGRSSTINEQDVIAVLKDHGHVTASTSLPSLIRKHLPREIADLMTITSSSSSGSGSKKRKRSKVKDAETSNASDYIRSDTDKGKSKGHATVKGRAGSSKALGKSLSKQKPGSSTKVGKKLRK</sequence>
<feature type="region of interest" description="Disordered" evidence="5">
    <location>
        <begin position="187"/>
        <end position="223"/>
    </location>
</feature>
<keyword evidence="3" id="KW-0158">Chromosome</keyword>
<comment type="caution">
    <text evidence="7">The sequence shown here is derived from an EMBL/GenBank/DDBJ whole genome shotgun (WGS) entry which is preliminary data.</text>
</comment>
<keyword evidence="4" id="KW-0539">Nucleus</keyword>
<feature type="compositionally biased region" description="Gly residues" evidence="5">
    <location>
        <begin position="1"/>
        <end position="10"/>
    </location>
</feature>
<dbReference type="GO" id="GO:0005694">
    <property type="term" value="C:chromosome"/>
    <property type="evidence" value="ECO:0007669"/>
    <property type="project" value="UniProtKB-SubCell"/>
</dbReference>
<feature type="region of interest" description="Disordered" evidence="5">
    <location>
        <begin position="1"/>
        <end position="156"/>
    </location>
</feature>
<protein>
    <recommendedName>
        <fullName evidence="6">CENP-T/Histone H4 histone fold domain-containing protein</fullName>
    </recommendedName>
</protein>
<evidence type="ECO:0000256" key="2">
    <source>
        <dbReference type="ARBA" id="ARBA00004286"/>
    </source>
</evidence>
<dbReference type="EMBL" id="JMSN01000001">
    <property type="protein sequence ID" value="KDN53564.1"/>
    <property type="molecule type" value="Genomic_DNA"/>
</dbReference>
<dbReference type="Gene3D" id="1.10.20.10">
    <property type="entry name" value="Histone, subunit A"/>
    <property type="match status" value="1"/>
</dbReference>
<dbReference type="InParanoid" id="A0A066WRD5"/>